<name>A0A9P4J0X3_9PEZI</name>
<sequence length="252" mass="27479">MSSSIDALPLAPVANDFHPTPEPDVPDTDPDAIPELTFYPTTDDADRTAALKLVADSIAQQRQTASRALLSHPLHIALFVAVCSLLGRWLFLLRGELGVALSTVGGLTMGVLVVIRWAVAPYIELAEGVHPELLEGKEVVIAKYGQEVIGAAVWGWMDEGKKKKGRKAEVVAWTVRLKYRGKGIGVGLLETVVDEVRGKGGEGVGMVEGGIYSKRVLWNVYNGVFERREERAKRALQATWEARAGGNTRRKR</sequence>
<keyword evidence="1" id="KW-0472">Membrane</keyword>
<keyword evidence="1" id="KW-0812">Transmembrane</keyword>
<reference evidence="3" key="1">
    <citation type="journal article" date="2020" name="Stud. Mycol.">
        <title>101 Dothideomycetes genomes: a test case for predicting lifestyles and emergence of pathogens.</title>
        <authorList>
            <person name="Haridas S."/>
            <person name="Albert R."/>
            <person name="Binder M."/>
            <person name="Bloem J."/>
            <person name="Labutti K."/>
            <person name="Salamov A."/>
            <person name="Andreopoulos B."/>
            <person name="Baker S."/>
            <person name="Barry K."/>
            <person name="Bills G."/>
            <person name="Bluhm B."/>
            <person name="Cannon C."/>
            <person name="Castanera R."/>
            <person name="Culley D."/>
            <person name="Daum C."/>
            <person name="Ezra D."/>
            <person name="Gonzalez J."/>
            <person name="Henrissat B."/>
            <person name="Kuo A."/>
            <person name="Liang C."/>
            <person name="Lipzen A."/>
            <person name="Lutzoni F."/>
            <person name="Magnuson J."/>
            <person name="Mondo S."/>
            <person name="Nolan M."/>
            <person name="Ohm R."/>
            <person name="Pangilinan J."/>
            <person name="Park H.-J."/>
            <person name="Ramirez L."/>
            <person name="Alfaro M."/>
            <person name="Sun H."/>
            <person name="Tritt A."/>
            <person name="Yoshinaga Y."/>
            <person name="Zwiers L.-H."/>
            <person name="Turgeon B."/>
            <person name="Goodwin S."/>
            <person name="Spatafora J."/>
            <person name="Crous P."/>
            <person name="Grigoriev I."/>
        </authorList>
    </citation>
    <scope>NUCLEOTIDE SEQUENCE</scope>
    <source>
        <strain evidence="3">CBS 260.36</strain>
    </source>
</reference>
<dbReference type="EMBL" id="ML996086">
    <property type="protein sequence ID" value="KAF2152361.1"/>
    <property type="molecule type" value="Genomic_DNA"/>
</dbReference>
<evidence type="ECO:0000313" key="3">
    <source>
        <dbReference type="EMBL" id="KAF2152361.1"/>
    </source>
</evidence>
<dbReference type="Gene3D" id="3.40.630.30">
    <property type="match status" value="1"/>
</dbReference>
<dbReference type="GO" id="GO:0016747">
    <property type="term" value="F:acyltransferase activity, transferring groups other than amino-acyl groups"/>
    <property type="evidence" value="ECO:0007669"/>
    <property type="project" value="InterPro"/>
</dbReference>
<evidence type="ECO:0000259" key="2">
    <source>
        <dbReference type="PROSITE" id="PS51186"/>
    </source>
</evidence>
<comment type="caution">
    <text evidence="3">The sequence shown here is derived from an EMBL/GenBank/DDBJ whole genome shotgun (WGS) entry which is preliminary data.</text>
</comment>
<accession>A0A9P4J0X3</accession>
<gene>
    <name evidence="3" type="ORF">K461DRAFT_327896</name>
</gene>
<feature type="transmembrane region" description="Helical" evidence="1">
    <location>
        <begin position="74"/>
        <end position="91"/>
    </location>
</feature>
<feature type="transmembrane region" description="Helical" evidence="1">
    <location>
        <begin position="98"/>
        <end position="119"/>
    </location>
</feature>
<proteinExistence type="predicted"/>
<dbReference type="InterPro" id="IPR016181">
    <property type="entry name" value="Acyl_CoA_acyltransferase"/>
</dbReference>
<protein>
    <recommendedName>
        <fullName evidence="2">N-acetyltransferase domain-containing protein</fullName>
    </recommendedName>
</protein>
<dbReference type="Proteomes" id="UP000799439">
    <property type="component" value="Unassembled WGS sequence"/>
</dbReference>
<dbReference type="SUPFAM" id="SSF55729">
    <property type="entry name" value="Acyl-CoA N-acyltransferases (Nat)"/>
    <property type="match status" value="1"/>
</dbReference>
<dbReference type="CDD" id="cd04301">
    <property type="entry name" value="NAT_SF"/>
    <property type="match status" value="1"/>
</dbReference>
<keyword evidence="1" id="KW-1133">Transmembrane helix</keyword>
<organism evidence="3 4">
    <name type="scientific">Myriangium duriaei CBS 260.36</name>
    <dbReference type="NCBI Taxonomy" id="1168546"/>
    <lineage>
        <taxon>Eukaryota</taxon>
        <taxon>Fungi</taxon>
        <taxon>Dikarya</taxon>
        <taxon>Ascomycota</taxon>
        <taxon>Pezizomycotina</taxon>
        <taxon>Dothideomycetes</taxon>
        <taxon>Dothideomycetidae</taxon>
        <taxon>Myriangiales</taxon>
        <taxon>Myriangiaceae</taxon>
        <taxon>Myriangium</taxon>
    </lineage>
</organism>
<feature type="domain" description="N-acetyltransferase" evidence="2">
    <location>
        <begin position="102"/>
        <end position="252"/>
    </location>
</feature>
<dbReference type="InterPro" id="IPR000182">
    <property type="entry name" value="GNAT_dom"/>
</dbReference>
<evidence type="ECO:0000256" key="1">
    <source>
        <dbReference type="SAM" id="Phobius"/>
    </source>
</evidence>
<dbReference type="Pfam" id="PF00583">
    <property type="entry name" value="Acetyltransf_1"/>
    <property type="match status" value="1"/>
</dbReference>
<dbReference type="AlphaFoldDB" id="A0A9P4J0X3"/>
<dbReference type="PROSITE" id="PS51186">
    <property type="entry name" value="GNAT"/>
    <property type="match status" value="1"/>
</dbReference>
<dbReference type="OrthoDB" id="5343688at2759"/>
<evidence type="ECO:0000313" key="4">
    <source>
        <dbReference type="Proteomes" id="UP000799439"/>
    </source>
</evidence>
<keyword evidence="4" id="KW-1185">Reference proteome</keyword>